<feature type="compositionally biased region" description="Low complexity" evidence="7">
    <location>
        <begin position="382"/>
        <end position="398"/>
    </location>
</feature>
<evidence type="ECO:0000256" key="4">
    <source>
        <dbReference type="ARBA" id="ARBA00022448"/>
    </source>
</evidence>
<feature type="region of interest" description="Disordered" evidence="7">
    <location>
        <begin position="150"/>
        <end position="447"/>
    </location>
</feature>
<sequence>MSPSSSTDASRKTTTKPHSRPVSTNTSRLPHLSQDCDTLPARLPREETNQADVEPKQAPHYTLLIRLPFSRSSFQDPAPVTWDSTKDQALWKLISSGPKTIDWAALSKEFNVELAFLLQQAAWLSERHFRRMREGVGRLGVGAAGSPVGEVVRPGSGEGKGSGGVGGVKMERAGSAGSGGAEMREEGSGGVGGEAMRREGSGGVAMERKGSRGSQKQSSQLSRKSTPLQTADGTKVPPSPRSQHPGISRTPSTATVTQSRAFAASSRRPSPTYSRGTLHSIRQTINRSDASLGNDGTSESESEDDTSHRQLPRRSSLSKKPAMGTLSSDGDAEDDDDDDSGGFLPFATKPDDEDDPTATIMSPPRPQPSTTARQPSAKADPTHQPESSSASSTTSSQPTPNPARTGLTSPNALSPQQRAQLSRLSPRYRNAVSGSEGSPSMGSSFSDLEDLSVTQSALEDALLSQVRGGGSIGFGVGLGRGRGVGGGG</sequence>
<evidence type="ECO:0000313" key="10">
    <source>
        <dbReference type="Proteomes" id="UP001271007"/>
    </source>
</evidence>
<gene>
    <name evidence="9" type="ORF">LTR09_006424</name>
</gene>
<feature type="compositionally biased region" description="Low complexity" evidence="7">
    <location>
        <begin position="212"/>
        <end position="225"/>
    </location>
</feature>
<dbReference type="GO" id="GO:0015031">
    <property type="term" value="P:protein transport"/>
    <property type="evidence" value="ECO:0007669"/>
    <property type="project" value="UniProtKB-KW"/>
</dbReference>
<evidence type="ECO:0000256" key="7">
    <source>
        <dbReference type="SAM" id="MobiDB-lite"/>
    </source>
</evidence>
<dbReference type="Pfam" id="PF18388">
    <property type="entry name" value="ATG29_N"/>
    <property type="match status" value="1"/>
</dbReference>
<evidence type="ECO:0000256" key="5">
    <source>
        <dbReference type="ARBA" id="ARBA00022927"/>
    </source>
</evidence>
<dbReference type="InterPro" id="IPR039362">
    <property type="entry name" value="ATG29_sf"/>
</dbReference>
<feature type="compositionally biased region" description="Low complexity" evidence="7">
    <location>
        <begin position="259"/>
        <end position="268"/>
    </location>
</feature>
<feature type="region of interest" description="Disordered" evidence="7">
    <location>
        <begin position="1"/>
        <end position="53"/>
    </location>
</feature>
<dbReference type="InterPro" id="IPR040666">
    <property type="entry name" value="Atg29_N"/>
</dbReference>
<comment type="subcellular location">
    <subcellularLocation>
        <location evidence="1">Preautophagosomal structure</location>
    </subcellularLocation>
</comment>
<dbReference type="Proteomes" id="UP001271007">
    <property type="component" value="Unassembled WGS sequence"/>
</dbReference>
<dbReference type="PANTHER" id="PTHR40012">
    <property type="entry name" value="AUTOPHAGY-RELATED PROTEIN 29"/>
    <property type="match status" value="1"/>
</dbReference>
<keyword evidence="5" id="KW-0653">Protein transport</keyword>
<keyword evidence="10" id="KW-1185">Reference proteome</keyword>
<reference evidence="9" key="1">
    <citation type="submission" date="2023-04" db="EMBL/GenBank/DDBJ databases">
        <title>Black Yeasts Isolated from many extreme environments.</title>
        <authorList>
            <person name="Coleine C."/>
            <person name="Stajich J.E."/>
            <person name="Selbmann L."/>
        </authorList>
    </citation>
    <scope>NUCLEOTIDE SEQUENCE</scope>
    <source>
        <strain evidence="9">CCFEE 5312</strain>
    </source>
</reference>
<dbReference type="PANTHER" id="PTHR40012:SF1">
    <property type="entry name" value="AUTOPHAGY-RELATED PROTEIN 29"/>
    <property type="match status" value="1"/>
</dbReference>
<accession>A0AAJ0DM85</accession>
<dbReference type="GO" id="GO:0000045">
    <property type="term" value="P:autophagosome assembly"/>
    <property type="evidence" value="ECO:0007669"/>
    <property type="project" value="InterPro"/>
</dbReference>
<feature type="compositionally biased region" description="Polar residues" evidence="7">
    <location>
        <begin position="406"/>
        <end position="423"/>
    </location>
</feature>
<feature type="compositionally biased region" description="Acidic residues" evidence="7">
    <location>
        <begin position="330"/>
        <end position="340"/>
    </location>
</feature>
<feature type="domain" description="Atg29 N-terminal" evidence="8">
    <location>
        <begin position="61"/>
        <end position="112"/>
    </location>
</feature>
<dbReference type="AlphaFoldDB" id="A0AAJ0DM85"/>
<feature type="compositionally biased region" description="Low complexity" evidence="7">
    <location>
        <begin position="433"/>
        <end position="446"/>
    </location>
</feature>
<evidence type="ECO:0000256" key="1">
    <source>
        <dbReference type="ARBA" id="ARBA00004329"/>
    </source>
</evidence>
<feature type="region of interest" description="Disordered" evidence="7">
    <location>
        <begin position="468"/>
        <end position="488"/>
    </location>
</feature>
<feature type="compositionally biased region" description="Basic and acidic residues" evidence="7">
    <location>
        <begin position="43"/>
        <end position="53"/>
    </location>
</feature>
<name>A0AAJ0DM85_9PEZI</name>
<feature type="compositionally biased region" description="Gly residues" evidence="7">
    <location>
        <begin position="156"/>
        <end position="167"/>
    </location>
</feature>
<comment type="similarity">
    <text evidence="2">Belongs to the ATG29 family.</text>
</comment>
<organism evidence="9 10">
    <name type="scientific">Extremus antarcticus</name>
    <dbReference type="NCBI Taxonomy" id="702011"/>
    <lineage>
        <taxon>Eukaryota</taxon>
        <taxon>Fungi</taxon>
        <taxon>Dikarya</taxon>
        <taxon>Ascomycota</taxon>
        <taxon>Pezizomycotina</taxon>
        <taxon>Dothideomycetes</taxon>
        <taxon>Dothideomycetidae</taxon>
        <taxon>Mycosphaerellales</taxon>
        <taxon>Extremaceae</taxon>
        <taxon>Extremus</taxon>
    </lineage>
</organism>
<dbReference type="InterPro" id="IPR039113">
    <property type="entry name" value="ATG29"/>
</dbReference>
<protein>
    <recommendedName>
        <fullName evidence="3">Autophagy-related protein 29</fullName>
    </recommendedName>
</protein>
<evidence type="ECO:0000259" key="8">
    <source>
        <dbReference type="Pfam" id="PF18388"/>
    </source>
</evidence>
<comment type="caution">
    <text evidence="9">The sequence shown here is derived from an EMBL/GenBank/DDBJ whole genome shotgun (WGS) entry which is preliminary data.</text>
</comment>
<proteinExistence type="inferred from homology"/>
<evidence type="ECO:0000256" key="6">
    <source>
        <dbReference type="ARBA" id="ARBA00023006"/>
    </source>
</evidence>
<evidence type="ECO:0000256" key="2">
    <source>
        <dbReference type="ARBA" id="ARBA00010082"/>
    </source>
</evidence>
<dbReference type="EMBL" id="JAWDJX010000020">
    <property type="protein sequence ID" value="KAK3052569.1"/>
    <property type="molecule type" value="Genomic_DNA"/>
</dbReference>
<feature type="compositionally biased region" description="Polar residues" evidence="7">
    <location>
        <begin position="269"/>
        <end position="296"/>
    </location>
</feature>
<feature type="compositionally biased region" description="Basic and acidic residues" evidence="7">
    <location>
        <begin position="195"/>
        <end position="210"/>
    </location>
</feature>
<keyword evidence="4" id="KW-0813">Transport</keyword>
<feature type="compositionally biased region" description="Polar residues" evidence="7">
    <location>
        <begin position="249"/>
        <end position="258"/>
    </location>
</feature>
<dbReference type="Gene3D" id="1.10.10.2570">
    <property type="match status" value="1"/>
</dbReference>
<dbReference type="GO" id="GO:0000407">
    <property type="term" value="C:phagophore assembly site"/>
    <property type="evidence" value="ECO:0007669"/>
    <property type="project" value="UniProtKB-SubCell"/>
</dbReference>
<evidence type="ECO:0000256" key="3">
    <source>
        <dbReference type="ARBA" id="ARBA00013784"/>
    </source>
</evidence>
<evidence type="ECO:0000313" key="9">
    <source>
        <dbReference type="EMBL" id="KAK3052569.1"/>
    </source>
</evidence>
<keyword evidence="6" id="KW-0072">Autophagy</keyword>